<dbReference type="InterPro" id="IPR004780">
    <property type="entry name" value="SRP"/>
</dbReference>
<keyword evidence="2 9" id="KW-0547">Nucleotide-binding</keyword>
<feature type="binding site" evidence="9">
    <location>
        <begin position="190"/>
        <end position="194"/>
    </location>
    <ligand>
        <name>GTP</name>
        <dbReference type="ChEBI" id="CHEBI:37565"/>
    </ligand>
</feature>
<comment type="domain">
    <text evidence="9">Composed of three domains: the N-terminal N domain, which is responsible for interactions with the ribosome, the central G domain, which binds GTP, and the C-terminal M domain, which binds the RNA and the signal sequence of the RNC.</text>
</comment>
<keyword evidence="4 9" id="KW-0694">RNA-binding</keyword>
<comment type="catalytic activity">
    <reaction evidence="8 9">
        <text>GTP + H2O = GDP + phosphate + H(+)</text>
        <dbReference type="Rhea" id="RHEA:19669"/>
        <dbReference type="ChEBI" id="CHEBI:15377"/>
        <dbReference type="ChEBI" id="CHEBI:15378"/>
        <dbReference type="ChEBI" id="CHEBI:37565"/>
        <dbReference type="ChEBI" id="CHEBI:43474"/>
        <dbReference type="ChEBI" id="CHEBI:58189"/>
        <dbReference type="EC" id="3.6.5.4"/>
    </reaction>
</comment>
<evidence type="ECO:0000256" key="1">
    <source>
        <dbReference type="ARBA" id="ARBA00005450"/>
    </source>
</evidence>
<dbReference type="RefSeq" id="WP_078306913.1">
    <property type="nucleotide sequence ID" value="NZ_MUYT01000004.1"/>
</dbReference>
<dbReference type="FunFam" id="3.40.50.300:FF:000022">
    <property type="entry name" value="Signal recognition particle 54 kDa subunit"/>
    <property type="match status" value="1"/>
</dbReference>
<reference evidence="12 13" key="1">
    <citation type="submission" date="2017-02" db="EMBL/GenBank/DDBJ databases">
        <title>Draft genome sequence of Moraxella lincolnii CCUG 9405T type strain.</title>
        <authorList>
            <person name="Salva-Serra F."/>
            <person name="Engstrom-Jakobsson H."/>
            <person name="Thorell K."/>
            <person name="Jaen-Luchoro D."/>
            <person name="Gonzales-Siles L."/>
            <person name="Karlsson R."/>
            <person name="Yazdan S."/>
            <person name="Boulund F."/>
            <person name="Johnning A."/>
            <person name="Engstrand L."/>
            <person name="Kristiansson E."/>
            <person name="Moore E."/>
        </authorList>
    </citation>
    <scope>NUCLEOTIDE SEQUENCE [LARGE SCALE GENOMIC DNA]</scope>
    <source>
        <strain evidence="12 13">CCUG 9405</strain>
    </source>
</reference>
<evidence type="ECO:0000256" key="7">
    <source>
        <dbReference type="ARBA" id="ARBA00023274"/>
    </source>
</evidence>
<protein>
    <recommendedName>
        <fullName evidence="9">Signal recognition particle protein</fullName>
        <ecNumber evidence="9">3.6.5.4</ecNumber>
    </recommendedName>
    <alternativeName>
        <fullName evidence="9">Fifty-four homolog</fullName>
    </alternativeName>
</protein>
<dbReference type="HAMAP" id="MF_00306">
    <property type="entry name" value="SRP54"/>
    <property type="match status" value="1"/>
</dbReference>
<organism evidence="12 13">
    <name type="scientific">Lwoffella lincolnii</name>
    <dbReference type="NCBI Taxonomy" id="90241"/>
    <lineage>
        <taxon>Bacteria</taxon>
        <taxon>Pseudomonadati</taxon>
        <taxon>Pseudomonadota</taxon>
        <taxon>Gammaproteobacteria</taxon>
        <taxon>Moraxellales</taxon>
        <taxon>Moraxellaceae</taxon>
        <taxon>Lwoffella</taxon>
    </lineage>
</organism>
<dbReference type="GO" id="GO:0048500">
    <property type="term" value="C:signal recognition particle"/>
    <property type="evidence" value="ECO:0007669"/>
    <property type="project" value="UniProtKB-UniRule"/>
</dbReference>
<evidence type="ECO:0000256" key="8">
    <source>
        <dbReference type="ARBA" id="ARBA00048027"/>
    </source>
</evidence>
<dbReference type="GO" id="GO:0005525">
    <property type="term" value="F:GTP binding"/>
    <property type="evidence" value="ECO:0007669"/>
    <property type="project" value="UniProtKB-UniRule"/>
</dbReference>
<dbReference type="EMBL" id="MUYT01000004">
    <property type="protein sequence ID" value="OOS21921.1"/>
    <property type="molecule type" value="Genomic_DNA"/>
</dbReference>
<dbReference type="InterPro" id="IPR042101">
    <property type="entry name" value="SRP54_N_sf"/>
</dbReference>
<dbReference type="Gene3D" id="1.10.260.30">
    <property type="entry name" value="Signal recognition particle, SRP54 subunit, M-domain"/>
    <property type="match status" value="1"/>
</dbReference>
<evidence type="ECO:0000256" key="10">
    <source>
        <dbReference type="SAM" id="MobiDB-lite"/>
    </source>
</evidence>
<dbReference type="PANTHER" id="PTHR11564">
    <property type="entry name" value="SIGNAL RECOGNITION PARTICLE 54K PROTEIN SRP54"/>
    <property type="match status" value="1"/>
</dbReference>
<dbReference type="SUPFAM" id="SSF47446">
    <property type="entry name" value="Signal peptide-binding domain"/>
    <property type="match status" value="1"/>
</dbReference>
<evidence type="ECO:0000256" key="5">
    <source>
        <dbReference type="ARBA" id="ARBA00023134"/>
    </source>
</evidence>
<keyword evidence="7 9" id="KW-0687">Ribonucleoprotein</keyword>
<dbReference type="SUPFAM" id="SSF52540">
    <property type="entry name" value="P-loop containing nucleoside triphosphate hydrolases"/>
    <property type="match status" value="1"/>
</dbReference>
<dbReference type="SMART" id="SM00962">
    <property type="entry name" value="SRP54"/>
    <property type="match status" value="1"/>
</dbReference>
<dbReference type="InterPro" id="IPR000897">
    <property type="entry name" value="SRP54_GTPase_dom"/>
</dbReference>
<dbReference type="GO" id="GO:0008312">
    <property type="term" value="F:7S RNA binding"/>
    <property type="evidence" value="ECO:0007669"/>
    <property type="project" value="InterPro"/>
</dbReference>
<keyword evidence="13" id="KW-1185">Reference proteome</keyword>
<dbReference type="NCBIfam" id="TIGR00959">
    <property type="entry name" value="ffh"/>
    <property type="match status" value="1"/>
</dbReference>
<feature type="region of interest" description="Disordered" evidence="10">
    <location>
        <begin position="388"/>
        <end position="408"/>
    </location>
</feature>
<dbReference type="PROSITE" id="PS00300">
    <property type="entry name" value="SRP54"/>
    <property type="match status" value="1"/>
</dbReference>
<feature type="binding site" evidence="9">
    <location>
        <begin position="107"/>
        <end position="114"/>
    </location>
    <ligand>
        <name>GTP</name>
        <dbReference type="ChEBI" id="CHEBI:37565"/>
    </ligand>
</feature>
<dbReference type="PANTHER" id="PTHR11564:SF5">
    <property type="entry name" value="SIGNAL RECOGNITION PARTICLE SUBUNIT SRP54"/>
    <property type="match status" value="1"/>
</dbReference>
<feature type="domain" description="SRP54-type proteins GTP-binding" evidence="11">
    <location>
        <begin position="269"/>
        <end position="282"/>
    </location>
</feature>
<comment type="similarity">
    <text evidence="1 9">Belongs to the GTP-binding SRP family. SRP54 subfamily.</text>
</comment>
<dbReference type="InterPro" id="IPR027417">
    <property type="entry name" value="P-loop_NTPase"/>
</dbReference>
<dbReference type="Gene3D" id="1.20.120.140">
    <property type="entry name" value="Signal recognition particle SRP54, nucleotide-binding domain"/>
    <property type="match status" value="1"/>
</dbReference>
<dbReference type="GO" id="GO:0003924">
    <property type="term" value="F:GTPase activity"/>
    <property type="evidence" value="ECO:0007669"/>
    <property type="project" value="UniProtKB-UniRule"/>
</dbReference>
<dbReference type="SMART" id="SM00382">
    <property type="entry name" value="AAA"/>
    <property type="match status" value="1"/>
</dbReference>
<dbReference type="InterPro" id="IPR036891">
    <property type="entry name" value="Signal_recog_part_SRP54_M_sf"/>
</dbReference>
<accession>A0A1T0CIF1</accession>
<evidence type="ECO:0000256" key="9">
    <source>
        <dbReference type="HAMAP-Rule" id="MF_00306"/>
    </source>
</evidence>
<evidence type="ECO:0000313" key="12">
    <source>
        <dbReference type="EMBL" id="OOS21921.1"/>
    </source>
</evidence>
<comment type="subcellular location">
    <subcellularLocation>
        <location evidence="9">Cytoplasm</location>
    </subcellularLocation>
    <text evidence="9">The SRP-RNC complex is targeted to the cytoplasmic membrane.</text>
</comment>
<sequence>MFETLTERLSSSLRHVAGTGQLTEDNIKDTLREVRMALLEADVALSVTRDFVKRVKEQALGEEVLKDLAPGQAFVKIVYDELTEMMGSANQQLEMTGKPPVIYLLAGLQGAGKTTTAGKLAKYLQERQKKKVMLVSADIYRPAAINQLEQVAEQAGAKFVPSSVDEDPITIANRAIEQAKIQYQDILIIDTAGRLHIDDAMMNEIKALTASVSPSETLFVVDSMTGQDAANTAKAFNDALPLTGVILTKTDGDARGGAALSVRAITGKPIKFLGRGEKLDALEPFHPERIAQRILGMGDVLSLVEEVERQVDREKAEKMAKKIQKGGDFDLEDLLTQFQQMKNMGGMAGFLDKMPGMNGADVQKALEEAKPEEKVKEMEALINSMTPFERQNPDKINPSRKRRIAEGSGKQIQDVNRLLKQHKQMARMMKMLSKPEGISKMMKAVQGLASGMGMGGGGPLFGGGNQAMNANTNTNANFDINANALPSQEELKKQFDDIQAKLPKQFKQRF</sequence>
<dbReference type="GO" id="GO:0006614">
    <property type="term" value="P:SRP-dependent cotranslational protein targeting to membrane"/>
    <property type="evidence" value="ECO:0007669"/>
    <property type="project" value="InterPro"/>
</dbReference>
<feature type="binding site" evidence="9">
    <location>
        <begin position="248"/>
        <end position="251"/>
    </location>
    <ligand>
        <name>GTP</name>
        <dbReference type="ChEBI" id="CHEBI:37565"/>
    </ligand>
</feature>
<dbReference type="Pfam" id="PF00448">
    <property type="entry name" value="SRP54"/>
    <property type="match status" value="1"/>
</dbReference>
<comment type="function">
    <text evidence="9">Involved in targeting and insertion of nascent membrane proteins into the cytoplasmic membrane. Binds to the hydrophobic signal sequence of the ribosome-nascent chain (RNC) as it emerges from the ribosomes. The SRP-RNC complex is then targeted to the cytoplasmic membrane where it interacts with the SRP receptor FtsY. Interaction with FtsY leads to the transfer of the RNC complex to the Sec translocase for insertion into the membrane, the hydrolysis of GTP by both Ffh and FtsY, and the dissociation of the SRP-FtsY complex into the individual components.</text>
</comment>
<dbReference type="Proteomes" id="UP000191094">
    <property type="component" value="Unassembled WGS sequence"/>
</dbReference>
<dbReference type="SMART" id="SM00963">
    <property type="entry name" value="SRP54_N"/>
    <property type="match status" value="1"/>
</dbReference>
<keyword evidence="6 9" id="KW-0733">Signal recognition particle</keyword>
<dbReference type="Gene3D" id="3.40.50.300">
    <property type="entry name" value="P-loop containing nucleotide triphosphate hydrolases"/>
    <property type="match status" value="1"/>
</dbReference>
<dbReference type="STRING" id="90241.B0682_04860"/>
<dbReference type="InterPro" id="IPR013822">
    <property type="entry name" value="Signal_recog_particl_SRP54_hlx"/>
</dbReference>
<dbReference type="InterPro" id="IPR022941">
    <property type="entry name" value="SRP54"/>
</dbReference>
<dbReference type="CDD" id="cd18539">
    <property type="entry name" value="SRP_G"/>
    <property type="match status" value="1"/>
</dbReference>
<evidence type="ECO:0000256" key="6">
    <source>
        <dbReference type="ARBA" id="ARBA00023135"/>
    </source>
</evidence>
<evidence type="ECO:0000256" key="2">
    <source>
        <dbReference type="ARBA" id="ARBA00022741"/>
    </source>
</evidence>
<dbReference type="InterPro" id="IPR004125">
    <property type="entry name" value="Signal_recog_particle_SRP54_M"/>
</dbReference>
<dbReference type="EC" id="3.6.5.4" evidence="9"/>
<evidence type="ECO:0000313" key="13">
    <source>
        <dbReference type="Proteomes" id="UP000191094"/>
    </source>
</evidence>
<comment type="subunit">
    <text evidence="9">Part of the signal recognition particle protein translocation system, which is composed of SRP and FtsY. SRP is a ribonucleoprotein composed of Ffh and a 4.5S RNA molecule.</text>
</comment>
<comment type="caution">
    <text evidence="12">The sequence shown here is derived from an EMBL/GenBank/DDBJ whole genome shotgun (WGS) entry which is preliminary data.</text>
</comment>
<proteinExistence type="inferred from homology"/>
<evidence type="ECO:0000256" key="4">
    <source>
        <dbReference type="ARBA" id="ARBA00022884"/>
    </source>
</evidence>
<gene>
    <name evidence="9" type="primary">ffh</name>
    <name evidence="12" type="ORF">B0682_04860</name>
</gene>
<keyword evidence="5 9" id="KW-0342">GTP-binding</keyword>
<dbReference type="Pfam" id="PF02978">
    <property type="entry name" value="SRP_SPB"/>
    <property type="match status" value="1"/>
</dbReference>
<dbReference type="InterPro" id="IPR003593">
    <property type="entry name" value="AAA+_ATPase"/>
</dbReference>
<dbReference type="OrthoDB" id="9804720at2"/>
<keyword evidence="3 9" id="KW-0378">Hydrolase</keyword>
<dbReference type="Pfam" id="PF02881">
    <property type="entry name" value="SRP54_N"/>
    <property type="match status" value="1"/>
</dbReference>
<keyword evidence="9" id="KW-0963">Cytoplasm</keyword>
<evidence type="ECO:0000256" key="3">
    <source>
        <dbReference type="ARBA" id="ARBA00022801"/>
    </source>
</evidence>
<name>A0A1T0CIF1_9GAMM</name>
<evidence type="ECO:0000259" key="11">
    <source>
        <dbReference type="PROSITE" id="PS00300"/>
    </source>
</evidence>
<dbReference type="AlphaFoldDB" id="A0A1T0CIF1"/>